<keyword evidence="3" id="KW-1185">Reference proteome</keyword>
<dbReference type="Proteomes" id="UP000310158">
    <property type="component" value="Unassembled WGS sequence"/>
</dbReference>
<evidence type="ECO:0000313" key="2">
    <source>
        <dbReference type="EMBL" id="THH07237.1"/>
    </source>
</evidence>
<protein>
    <submittedName>
        <fullName evidence="2">Uncharacterized protein</fullName>
    </submittedName>
</protein>
<evidence type="ECO:0000256" key="1">
    <source>
        <dbReference type="SAM" id="MobiDB-lite"/>
    </source>
</evidence>
<organism evidence="2 3">
    <name type="scientific">Bondarzewia mesenterica</name>
    <dbReference type="NCBI Taxonomy" id="1095465"/>
    <lineage>
        <taxon>Eukaryota</taxon>
        <taxon>Fungi</taxon>
        <taxon>Dikarya</taxon>
        <taxon>Basidiomycota</taxon>
        <taxon>Agaricomycotina</taxon>
        <taxon>Agaricomycetes</taxon>
        <taxon>Russulales</taxon>
        <taxon>Bondarzewiaceae</taxon>
        <taxon>Bondarzewia</taxon>
    </lineage>
</organism>
<comment type="caution">
    <text evidence="2">The sequence shown here is derived from an EMBL/GenBank/DDBJ whole genome shotgun (WGS) entry which is preliminary data.</text>
</comment>
<accession>A0A4S4L7B7</accession>
<feature type="region of interest" description="Disordered" evidence="1">
    <location>
        <begin position="1"/>
        <end position="32"/>
    </location>
</feature>
<gene>
    <name evidence="2" type="ORF">EW146_g9379</name>
</gene>
<dbReference type="AlphaFoldDB" id="A0A4S4L7B7"/>
<proteinExistence type="predicted"/>
<dbReference type="Pfam" id="PF12013">
    <property type="entry name" value="OrsD"/>
    <property type="match status" value="1"/>
</dbReference>
<dbReference type="InterPro" id="IPR022698">
    <property type="entry name" value="OrsD"/>
</dbReference>
<dbReference type="EMBL" id="SGPL01000796">
    <property type="protein sequence ID" value="THH07237.1"/>
    <property type="molecule type" value="Genomic_DNA"/>
</dbReference>
<name>A0A4S4L7B7_9AGAM</name>
<feature type="compositionally biased region" description="Polar residues" evidence="1">
    <location>
        <begin position="10"/>
        <end position="32"/>
    </location>
</feature>
<reference evidence="2 3" key="1">
    <citation type="submission" date="2019-02" db="EMBL/GenBank/DDBJ databases">
        <title>Genome sequencing of the rare red list fungi Bondarzewia mesenterica.</title>
        <authorList>
            <person name="Buettner E."/>
            <person name="Kellner H."/>
        </authorList>
    </citation>
    <scope>NUCLEOTIDE SEQUENCE [LARGE SCALE GENOMIC DNA]</scope>
    <source>
        <strain evidence="2 3">DSM 108281</strain>
    </source>
</reference>
<evidence type="ECO:0000313" key="3">
    <source>
        <dbReference type="Proteomes" id="UP000310158"/>
    </source>
</evidence>
<dbReference type="OrthoDB" id="2507344at2759"/>
<sequence>MSDKDHHFPASSSHATNDATNDSTHSSHNPSWTLKPCPQCNSSVKNVPYHVRTTHQISVEVTYLDQSALFNVVRNADTQNFHCGRCGKGYRDPVSLKSHANKCTFVADARNSLELPDPHDLDPITSPASLQTPHSPVRSLALRRSSLELPLDLPPMFSPKPSKIPGLHPDGESMLPYKESKYFREPDAHTVVLHPRFNLPALGIVINTKYKVVICISCHHAISVTTIATHIKQHGHAVKAPAMLSATLAEEYGIVDGPPPFPRDRPPPIFGIEVEEEVFYFCGRCERGYRNVASLRAHQNSPERCPRSEGEENHSFHGYAQTFRLTSCLLLCQRRPSRTSAVKVIDPAKILLATLLPPDDFSKTPLTAPAHNLDLSTFLHRVRRSAKHSKAGAWQGSGFDWSLFRVYQGSI</sequence>